<comment type="catalytic activity">
    <reaction evidence="1">
        <text>S-ubiquitinyl-[E2 ubiquitin-conjugating enzyme]-L-cysteine + [acceptor protein]-L-lysine = [E2 ubiquitin-conjugating enzyme]-L-cysteine + N(6)-ubiquitinyl-[acceptor protein]-L-lysine.</text>
        <dbReference type="EC" id="2.3.2.27"/>
    </reaction>
</comment>
<dbReference type="InterPro" id="IPR045132">
    <property type="entry name" value="UBE4"/>
</dbReference>
<dbReference type="STRING" id="10195.A0A3M7QLX9"/>
<comment type="function">
    <text evidence="13">Ubiquitin-protein ligase that probably functions as an E3 ligase in conjunction with specific E1 and E2 ligases. May also function as an E4 ligase mediating the assembly of polyubiquitin chains on substrates ubiquitinated by another E3 ubiquitin ligase. May regulate myosin assembly in striated muscles together with STUB1 and VCP/p97 by targeting myosin chaperone UNC45B for proteasomal degradation.</text>
</comment>
<keyword evidence="8" id="KW-0597">Phosphoprotein</keyword>
<dbReference type="PANTHER" id="PTHR13931:SF2">
    <property type="entry name" value="UBIQUITIN CONJUGATION FACTOR E4 B"/>
    <property type="match status" value="1"/>
</dbReference>
<dbReference type="Pfam" id="PF10408">
    <property type="entry name" value="Ufd2P_core"/>
    <property type="match status" value="1"/>
</dbReference>
<dbReference type="Proteomes" id="UP000276133">
    <property type="component" value="Unassembled WGS sequence"/>
</dbReference>
<evidence type="ECO:0000256" key="9">
    <source>
        <dbReference type="ARBA" id="ARBA00022679"/>
    </source>
</evidence>
<dbReference type="Pfam" id="PF04564">
    <property type="entry name" value="U-box"/>
    <property type="match status" value="1"/>
</dbReference>
<comment type="similarity">
    <text evidence="5">Belongs to the ubiquitin conjugation factor E4 family.</text>
</comment>
<gene>
    <name evidence="18" type="ORF">BpHYR1_022536</name>
</gene>
<evidence type="ECO:0000256" key="6">
    <source>
        <dbReference type="ARBA" id="ARBA00012483"/>
    </source>
</evidence>
<evidence type="ECO:0000256" key="13">
    <source>
        <dbReference type="ARBA" id="ARBA00056267"/>
    </source>
</evidence>
<feature type="domain" description="U-box" evidence="17">
    <location>
        <begin position="408"/>
        <end position="482"/>
    </location>
</feature>
<reference evidence="18 19" key="1">
    <citation type="journal article" date="2018" name="Sci. Rep.">
        <title>Genomic signatures of local adaptation to the degree of environmental predictability in rotifers.</title>
        <authorList>
            <person name="Franch-Gras L."/>
            <person name="Hahn C."/>
            <person name="Garcia-Roger E.M."/>
            <person name="Carmona M.J."/>
            <person name="Serra M."/>
            <person name="Gomez A."/>
        </authorList>
    </citation>
    <scope>NUCLEOTIDE SEQUENCE [LARGE SCALE GENOMIC DNA]</scope>
    <source>
        <strain evidence="18">HYR1</strain>
    </source>
</reference>
<keyword evidence="12" id="KW-0539">Nucleus</keyword>
<dbReference type="UniPathway" id="UPA00143"/>
<dbReference type="AlphaFoldDB" id="A0A3M7QLX9"/>
<dbReference type="EC" id="2.3.2.27" evidence="6"/>
<evidence type="ECO:0000256" key="11">
    <source>
        <dbReference type="ARBA" id="ARBA00022990"/>
    </source>
</evidence>
<evidence type="ECO:0000256" key="1">
    <source>
        <dbReference type="ARBA" id="ARBA00000900"/>
    </source>
</evidence>
<evidence type="ECO:0000256" key="14">
    <source>
        <dbReference type="ARBA" id="ARBA00072779"/>
    </source>
</evidence>
<dbReference type="InterPro" id="IPR019474">
    <property type="entry name" value="Ub_conjug_fac_E4_core"/>
</dbReference>
<name>A0A3M7QLX9_BRAPC</name>
<evidence type="ECO:0000256" key="4">
    <source>
        <dbReference type="ARBA" id="ARBA00004906"/>
    </source>
</evidence>
<dbReference type="SUPFAM" id="SSF57850">
    <property type="entry name" value="RING/U-box"/>
    <property type="match status" value="1"/>
</dbReference>
<evidence type="ECO:0000256" key="2">
    <source>
        <dbReference type="ARBA" id="ARBA00004123"/>
    </source>
</evidence>
<dbReference type="Gene3D" id="3.30.40.10">
    <property type="entry name" value="Zinc/RING finger domain, C3HC4 (zinc finger)"/>
    <property type="match status" value="1"/>
</dbReference>
<dbReference type="InterPro" id="IPR013083">
    <property type="entry name" value="Znf_RING/FYVE/PHD"/>
</dbReference>
<evidence type="ECO:0000256" key="5">
    <source>
        <dbReference type="ARBA" id="ARBA00007434"/>
    </source>
</evidence>
<evidence type="ECO:0000256" key="8">
    <source>
        <dbReference type="ARBA" id="ARBA00022553"/>
    </source>
</evidence>
<dbReference type="OrthoDB" id="20295at2759"/>
<dbReference type="FunFam" id="3.30.40.10:FF:000060">
    <property type="entry name" value="ubiquitin conjugation factor E4 B"/>
    <property type="match status" value="1"/>
</dbReference>
<keyword evidence="11" id="KW-0007">Acetylation</keyword>
<keyword evidence="9" id="KW-0808">Transferase</keyword>
<comment type="subcellular location">
    <subcellularLocation>
        <location evidence="3">Cytoplasm</location>
    </subcellularLocation>
    <subcellularLocation>
        <location evidence="2">Nucleus</location>
    </subcellularLocation>
</comment>
<accession>A0A3M7QLX9</accession>
<evidence type="ECO:0000256" key="15">
    <source>
        <dbReference type="ARBA" id="ARBA00081821"/>
    </source>
</evidence>
<dbReference type="PROSITE" id="PS51698">
    <property type="entry name" value="U_BOX"/>
    <property type="match status" value="1"/>
</dbReference>
<evidence type="ECO:0000313" key="18">
    <source>
        <dbReference type="EMBL" id="RNA11995.1"/>
    </source>
</evidence>
<dbReference type="CDD" id="cd16658">
    <property type="entry name" value="RING-Ubox_UBE4B"/>
    <property type="match status" value="1"/>
</dbReference>
<dbReference type="SMART" id="SM00504">
    <property type="entry name" value="Ubox"/>
    <property type="match status" value="1"/>
</dbReference>
<protein>
    <recommendedName>
        <fullName evidence="14">Ubiquitin conjugation factor E4 B</fullName>
        <ecNumber evidence="6">2.3.2.27</ecNumber>
    </recommendedName>
    <alternativeName>
        <fullName evidence="16">RING-type E3 ubiquitin transferase E4 B</fullName>
    </alternativeName>
    <alternativeName>
        <fullName evidence="15">Ubiquitin fusion degradation protein 2</fullName>
    </alternativeName>
</protein>
<evidence type="ECO:0000256" key="3">
    <source>
        <dbReference type="ARBA" id="ARBA00004496"/>
    </source>
</evidence>
<dbReference type="GO" id="GO:0000209">
    <property type="term" value="P:protein polyubiquitination"/>
    <property type="evidence" value="ECO:0007669"/>
    <property type="project" value="TreeGrafter"/>
</dbReference>
<keyword evidence="7" id="KW-0963">Cytoplasm</keyword>
<proteinExistence type="inferred from homology"/>
<dbReference type="GO" id="GO:0006511">
    <property type="term" value="P:ubiquitin-dependent protein catabolic process"/>
    <property type="evidence" value="ECO:0007669"/>
    <property type="project" value="InterPro"/>
</dbReference>
<evidence type="ECO:0000256" key="16">
    <source>
        <dbReference type="ARBA" id="ARBA00083610"/>
    </source>
</evidence>
<evidence type="ECO:0000256" key="10">
    <source>
        <dbReference type="ARBA" id="ARBA00022786"/>
    </source>
</evidence>
<dbReference type="GO" id="GO:0005634">
    <property type="term" value="C:nucleus"/>
    <property type="evidence" value="ECO:0007669"/>
    <property type="project" value="UniProtKB-SubCell"/>
</dbReference>
<dbReference type="InterPro" id="IPR003613">
    <property type="entry name" value="Ubox_domain"/>
</dbReference>
<dbReference type="GO" id="GO:0034450">
    <property type="term" value="F:ubiquitin-ubiquitin ligase activity"/>
    <property type="evidence" value="ECO:0007669"/>
    <property type="project" value="InterPro"/>
</dbReference>
<dbReference type="PANTHER" id="PTHR13931">
    <property type="entry name" value="UBIQUITINATION FACTOR E4"/>
    <property type="match status" value="1"/>
</dbReference>
<dbReference type="GO" id="GO:0005737">
    <property type="term" value="C:cytoplasm"/>
    <property type="evidence" value="ECO:0007669"/>
    <property type="project" value="UniProtKB-SubCell"/>
</dbReference>
<dbReference type="GO" id="GO:0036503">
    <property type="term" value="P:ERAD pathway"/>
    <property type="evidence" value="ECO:0007669"/>
    <property type="project" value="InterPro"/>
</dbReference>
<sequence length="504" mass="59338">MLSSKLSSDVILFDPSLIQSCLRFYSLAVNVLLRYLNIEDIKDLKSLAIKNIETKWNTLPEYFVEDIAELLLFYTQYFPNALQDPSCEDLSLFVNIILCNGTNLIKNPYLVAKFVELFFTSCPMVQPKANYFNNLLVYQRFDGKDLVSSLMKFYSDVERTGASSEFYDKFQIRYHISVIFKFLWEIPLYQLAFIHESNQGKQFVRFINMIINDATFLLDESLESLKRIHEIQNLIENKAEWSKMNQEARSQRESQLVQDERQCRSYLTLATETVEMFSYITKHIQKPFLIDEIVDKLAAMLNFNLYQLCGPRCINLKVKNPKEYNFEPKRLLDMLTAIYLNLSNHERFAEALANDERSYKKELFIDAIKRMSNANIKSQIEIEKFKSLSERVKVIVEQKSQIDVDIDNAPDEFKDPLMDSVMIDPVRLPTSNKIMERSIIVRHLLNSNFDPFNRMPLTEDKLESETELKKQIHEWIRANVKNGEMYLKRKLKQNEIEIEQSHQN</sequence>
<dbReference type="EMBL" id="REGN01005790">
    <property type="protein sequence ID" value="RNA11995.1"/>
    <property type="molecule type" value="Genomic_DNA"/>
</dbReference>
<comment type="pathway">
    <text evidence="4">Protein modification; protein ubiquitination.</text>
</comment>
<evidence type="ECO:0000259" key="17">
    <source>
        <dbReference type="PROSITE" id="PS51698"/>
    </source>
</evidence>
<evidence type="ECO:0000256" key="12">
    <source>
        <dbReference type="ARBA" id="ARBA00023242"/>
    </source>
</evidence>
<evidence type="ECO:0000256" key="7">
    <source>
        <dbReference type="ARBA" id="ARBA00022490"/>
    </source>
</evidence>
<organism evidence="18 19">
    <name type="scientific">Brachionus plicatilis</name>
    <name type="common">Marine rotifer</name>
    <name type="synonym">Brachionus muelleri</name>
    <dbReference type="NCBI Taxonomy" id="10195"/>
    <lineage>
        <taxon>Eukaryota</taxon>
        <taxon>Metazoa</taxon>
        <taxon>Spiralia</taxon>
        <taxon>Gnathifera</taxon>
        <taxon>Rotifera</taxon>
        <taxon>Eurotatoria</taxon>
        <taxon>Monogononta</taxon>
        <taxon>Pseudotrocha</taxon>
        <taxon>Ploima</taxon>
        <taxon>Brachionidae</taxon>
        <taxon>Brachionus</taxon>
    </lineage>
</organism>
<keyword evidence="19" id="KW-1185">Reference proteome</keyword>
<evidence type="ECO:0000313" key="19">
    <source>
        <dbReference type="Proteomes" id="UP000276133"/>
    </source>
</evidence>
<dbReference type="GO" id="GO:0000151">
    <property type="term" value="C:ubiquitin ligase complex"/>
    <property type="evidence" value="ECO:0007669"/>
    <property type="project" value="InterPro"/>
</dbReference>
<comment type="caution">
    <text evidence="18">The sequence shown here is derived from an EMBL/GenBank/DDBJ whole genome shotgun (WGS) entry which is preliminary data.</text>
</comment>
<keyword evidence="10" id="KW-0833">Ubl conjugation pathway</keyword>